<dbReference type="InterPro" id="IPR058593">
    <property type="entry name" value="ARB_07466-like_C"/>
</dbReference>
<dbReference type="RefSeq" id="WP_345301035.1">
    <property type="nucleotide sequence ID" value="NZ_BAAAXA010000001.1"/>
</dbReference>
<dbReference type="Gene3D" id="6.10.250.3150">
    <property type="match status" value="1"/>
</dbReference>
<dbReference type="Proteomes" id="UP001143480">
    <property type="component" value="Unassembled WGS sequence"/>
</dbReference>
<protein>
    <recommendedName>
        <fullName evidence="4">ARB-07466-like C-terminal domain-containing protein</fullName>
    </recommendedName>
</protein>
<accession>A0A9W6NQC4</accession>
<organism evidence="5 6">
    <name type="scientific">Dactylosporangium matsuzakiense</name>
    <dbReference type="NCBI Taxonomy" id="53360"/>
    <lineage>
        <taxon>Bacteria</taxon>
        <taxon>Bacillati</taxon>
        <taxon>Actinomycetota</taxon>
        <taxon>Actinomycetes</taxon>
        <taxon>Micromonosporales</taxon>
        <taxon>Micromonosporaceae</taxon>
        <taxon>Dactylosporangium</taxon>
    </lineage>
</organism>
<evidence type="ECO:0000313" key="5">
    <source>
        <dbReference type="EMBL" id="GLL06070.1"/>
    </source>
</evidence>
<feature type="chain" id="PRO_5040733924" description="ARB-07466-like C-terminal domain-containing protein" evidence="3">
    <location>
        <begin position="31"/>
        <end position="340"/>
    </location>
</feature>
<feature type="region of interest" description="Disordered" evidence="2">
    <location>
        <begin position="29"/>
        <end position="49"/>
    </location>
</feature>
<dbReference type="Pfam" id="PF26571">
    <property type="entry name" value="VldE"/>
    <property type="match status" value="1"/>
</dbReference>
<evidence type="ECO:0000256" key="1">
    <source>
        <dbReference type="SAM" id="Coils"/>
    </source>
</evidence>
<gene>
    <name evidence="5" type="ORF">GCM10017581_078180</name>
</gene>
<feature type="domain" description="ARB-07466-like C-terminal" evidence="4">
    <location>
        <begin position="223"/>
        <end position="334"/>
    </location>
</feature>
<dbReference type="EMBL" id="BSFP01000066">
    <property type="protein sequence ID" value="GLL06070.1"/>
    <property type="molecule type" value="Genomic_DNA"/>
</dbReference>
<sequence>MSSRHPYRRILVGLLAAMVLGGLAATPAAAEPGGDTGDEGSSANPTLGSVLEDSTRAWTDAKANYDASVKHQAELTAQLQATEAQLVSIQAQVEAIAVAAYRTGPLTTISALMDSTSPDSFAERASSINQIAHHNDHLLHDFKQLKDQQAAQKKALDDEVAAQQQQVATMEQKKKDAENALKLAGGPSKGFVTANLPNADPVPRTAGGALPKESCSVKDPTTTGCITPRMIHAMQEAQKDGFKRFVACFRPSGPYEHPKGRACDFSVQTKSGFGGVASGDDFVYGSTLAAYFVKNANALGVMYVIWFKEIWTPAVGWHHYSGVAGDPSSDHTNHVHLSIL</sequence>
<feature type="coiled-coil region" evidence="1">
    <location>
        <begin position="146"/>
        <end position="180"/>
    </location>
</feature>
<evidence type="ECO:0000259" key="4">
    <source>
        <dbReference type="Pfam" id="PF26571"/>
    </source>
</evidence>
<keyword evidence="1" id="KW-0175">Coiled coil</keyword>
<reference evidence="5" key="1">
    <citation type="journal article" date="2014" name="Int. J. Syst. Evol. Microbiol.">
        <title>Complete genome sequence of Corynebacterium casei LMG S-19264T (=DSM 44701T), isolated from a smear-ripened cheese.</title>
        <authorList>
            <consortium name="US DOE Joint Genome Institute (JGI-PGF)"/>
            <person name="Walter F."/>
            <person name="Albersmeier A."/>
            <person name="Kalinowski J."/>
            <person name="Ruckert C."/>
        </authorList>
    </citation>
    <scope>NUCLEOTIDE SEQUENCE</scope>
    <source>
        <strain evidence="5">VKM Ac-1321</strain>
    </source>
</reference>
<reference evidence="5" key="2">
    <citation type="submission" date="2023-01" db="EMBL/GenBank/DDBJ databases">
        <authorList>
            <person name="Sun Q."/>
            <person name="Evtushenko L."/>
        </authorList>
    </citation>
    <scope>NUCLEOTIDE SEQUENCE</scope>
    <source>
        <strain evidence="5">VKM Ac-1321</strain>
    </source>
</reference>
<evidence type="ECO:0000256" key="3">
    <source>
        <dbReference type="SAM" id="SignalP"/>
    </source>
</evidence>
<feature type="signal peptide" evidence="3">
    <location>
        <begin position="1"/>
        <end position="30"/>
    </location>
</feature>
<proteinExistence type="predicted"/>
<dbReference type="AlphaFoldDB" id="A0A9W6NQC4"/>
<keyword evidence="6" id="KW-1185">Reference proteome</keyword>
<evidence type="ECO:0000313" key="6">
    <source>
        <dbReference type="Proteomes" id="UP001143480"/>
    </source>
</evidence>
<evidence type="ECO:0000256" key="2">
    <source>
        <dbReference type="SAM" id="MobiDB-lite"/>
    </source>
</evidence>
<comment type="caution">
    <text evidence="5">The sequence shown here is derived from an EMBL/GenBank/DDBJ whole genome shotgun (WGS) entry which is preliminary data.</text>
</comment>
<keyword evidence="3" id="KW-0732">Signal</keyword>
<name>A0A9W6NQC4_9ACTN</name>